<comment type="similarity">
    <text evidence="7">Belongs to the TRAP-alpha family.</text>
</comment>
<evidence type="ECO:0000256" key="1">
    <source>
        <dbReference type="ARBA" id="ARBA00004115"/>
    </source>
</evidence>
<dbReference type="PANTHER" id="PTHR12924:SF0">
    <property type="entry name" value="TRANSLOCON-ASSOCIATED PROTEIN SUBUNIT ALPHA"/>
    <property type="match status" value="1"/>
</dbReference>
<keyword evidence="3 7" id="KW-0732">Signal</keyword>
<reference evidence="9 10" key="1">
    <citation type="submission" date="2021-07" db="EMBL/GenBank/DDBJ databases">
        <title>The Aristolochia fimbriata genome: insights into angiosperm evolution, floral development and chemical biosynthesis.</title>
        <authorList>
            <person name="Jiao Y."/>
        </authorList>
    </citation>
    <scope>NUCLEOTIDE SEQUENCE [LARGE SCALE GENOMIC DNA]</scope>
    <source>
        <strain evidence="9">IBCAS-2021</strain>
        <tissue evidence="9">Leaf</tissue>
    </source>
</reference>
<keyword evidence="4 7" id="KW-0256">Endoplasmic reticulum</keyword>
<keyword evidence="7" id="KW-0106">Calcium</keyword>
<evidence type="ECO:0000256" key="6">
    <source>
        <dbReference type="ARBA" id="ARBA00023136"/>
    </source>
</evidence>
<dbReference type="GO" id="GO:0005789">
    <property type="term" value="C:endoplasmic reticulum membrane"/>
    <property type="evidence" value="ECO:0007669"/>
    <property type="project" value="UniProtKB-SubCell"/>
</dbReference>
<evidence type="ECO:0000256" key="2">
    <source>
        <dbReference type="ARBA" id="ARBA00022692"/>
    </source>
</evidence>
<dbReference type="EMBL" id="JAINDJ010000007">
    <property type="protein sequence ID" value="KAG9442570.1"/>
    <property type="molecule type" value="Genomic_DNA"/>
</dbReference>
<proteinExistence type="inferred from homology"/>
<feature type="signal peptide" evidence="8">
    <location>
        <begin position="1"/>
        <end position="23"/>
    </location>
</feature>
<evidence type="ECO:0000313" key="9">
    <source>
        <dbReference type="EMBL" id="KAG9442570.1"/>
    </source>
</evidence>
<evidence type="ECO:0000313" key="10">
    <source>
        <dbReference type="Proteomes" id="UP000825729"/>
    </source>
</evidence>
<protein>
    <recommendedName>
        <fullName evidence="7">Translocon-associated protein subunit alpha</fullName>
        <shortName evidence="7">TRAP-alpha</shortName>
    </recommendedName>
    <alternativeName>
        <fullName evidence="7">Signal sequence receptor subunit alpha</fullName>
    </alternativeName>
</protein>
<dbReference type="AlphaFoldDB" id="A0AAV7E344"/>
<comment type="caution">
    <text evidence="9">The sequence shown here is derived from an EMBL/GenBank/DDBJ whole genome shotgun (WGS) entry which is preliminary data.</text>
</comment>
<sequence length="251" mass="27262">MAIRVFFLALLLLASPALQVVRCEVDPDSEIAEAAEDSGLGIVGDDVQDFGEGPLTSAPGIETIYVFPDNPGKLVRAGEDTQLLVGLSNEGDASVNVLAIRSTLHLPFDHRMLVQNLTLQEFYNASVPVSAQASFPYIFAVSKFLQPGSFDLVAMIFYEVDQQPYQSVFYNGTIEVVESGGFLSGESVFLIALGVALLVFLGLWVYGQLQQLTKKTKRTTKVEVGTATTDSSLDEWLQGTSLDQSKSKKKK</sequence>
<comment type="function">
    <text evidence="7">TRAP proteins are part of a complex whose function is to bind calcium to the ER membrane and thereby regulate the retention of ER resident proteins. May be involved in the recycling of the translocation apparatus after completion of the translocation process or may function as a membrane-bound chaperone facilitating folding of translocated proteins.</text>
</comment>
<dbReference type="Proteomes" id="UP000825729">
    <property type="component" value="Unassembled WGS sequence"/>
</dbReference>
<comment type="domain">
    <text evidence="7">Shows a remarkable charge distribution with the N-terminus being highly negatively charged, and the cytoplasmic C-terminus positively charged.</text>
</comment>
<feature type="transmembrane region" description="Helical" evidence="7">
    <location>
        <begin position="188"/>
        <end position="207"/>
    </location>
</feature>
<organism evidence="9 10">
    <name type="scientific">Aristolochia fimbriata</name>
    <name type="common">White veined hardy Dutchman's pipe vine</name>
    <dbReference type="NCBI Taxonomy" id="158543"/>
    <lineage>
        <taxon>Eukaryota</taxon>
        <taxon>Viridiplantae</taxon>
        <taxon>Streptophyta</taxon>
        <taxon>Embryophyta</taxon>
        <taxon>Tracheophyta</taxon>
        <taxon>Spermatophyta</taxon>
        <taxon>Magnoliopsida</taxon>
        <taxon>Magnoliidae</taxon>
        <taxon>Piperales</taxon>
        <taxon>Aristolochiaceae</taxon>
        <taxon>Aristolochia</taxon>
    </lineage>
</organism>
<evidence type="ECO:0000256" key="7">
    <source>
        <dbReference type="RuleBase" id="RU368074"/>
    </source>
</evidence>
<dbReference type="InterPro" id="IPR005595">
    <property type="entry name" value="TRAP_alpha"/>
</dbReference>
<keyword evidence="2 7" id="KW-0812">Transmembrane</keyword>
<comment type="subcellular location">
    <subcellularLocation>
        <location evidence="1 7">Endoplasmic reticulum membrane</location>
        <topology evidence="1 7">Single-pass type I membrane protein</topology>
    </subcellularLocation>
</comment>
<dbReference type="PANTHER" id="PTHR12924">
    <property type="entry name" value="TRANSLOCON-ASSOCIATED PROTEIN, ALPHA SUBUNIT"/>
    <property type="match status" value="1"/>
</dbReference>
<dbReference type="Pfam" id="PF03896">
    <property type="entry name" value="TRAP_alpha"/>
    <property type="match status" value="1"/>
</dbReference>
<comment type="subunit">
    <text evidence="7">Heterotetramer of TRAP-alpha, TRAP-beta, TRAP-delta and TRAP-gamma.</text>
</comment>
<accession>A0AAV7E344</accession>
<feature type="chain" id="PRO_5043619471" description="Translocon-associated protein subunit alpha" evidence="8">
    <location>
        <begin position="24"/>
        <end position="251"/>
    </location>
</feature>
<evidence type="ECO:0000256" key="3">
    <source>
        <dbReference type="ARBA" id="ARBA00022729"/>
    </source>
</evidence>
<name>A0AAV7E344_ARIFI</name>
<evidence type="ECO:0000256" key="4">
    <source>
        <dbReference type="ARBA" id="ARBA00022824"/>
    </source>
</evidence>
<gene>
    <name evidence="9" type="ORF">H6P81_018424</name>
</gene>
<keyword evidence="10" id="KW-1185">Reference proteome</keyword>
<keyword evidence="6 7" id="KW-0472">Membrane</keyword>
<evidence type="ECO:0000256" key="5">
    <source>
        <dbReference type="ARBA" id="ARBA00022989"/>
    </source>
</evidence>
<evidence type="ECO:0000256" key="8">
    <source>
        <dbReference type="SAM" id="SignalP"/>
    </source>
</evidence>
<keyword evidence="5 7" id="KW-1133">Transmembrane helix</keyword>